<name>A0ABS2ET51_9BACE</name>
<evidence type="ECO:0000313" key="2">
    <source>
        <dbReference type="Proteomes" id="UP000703295"/>
    </source>
</evidence>
<dbReference type="Pfam" id="PF11731">
    <property type="entry name" value="Cdd1"/>
    <property type="match status" value="1"/>
</dbReference>
<evidence type="ECO:0000313" key="1">
    <source>
        <dbReference type="EMBL" id="MBM6757455.1"/>
    </source>
</evidence>
<proteinExistence type="predicted"/>
<dbReference type="Proteomes" id="UP000703295">
    <property type="component" value="Unassembled WGS sequence"/>
</dbReference>
<dbReference type="InterPro" id="IPR021725">
    <property type="entry name" value="Cdd1"/>
</dbReference>
<sequence>MISQENSSLRKIPNVGSQTEQDLMAMGYTSVESLRRKNAENLYEEECRLRGCTIDRCQLYLYRALEYSVNTENPDREKCKWWYWEDDYFYPSPCGARCVDCSSFPKVCKGCRKIKGKVHWLQYTGDTVCPIWKCCKEKKRENCGGCPDLPCSRFMKDPSISDEENEANLKKMMDNLATYKKHT</sequence>
<dbReference type="Pfam" id="PF12675">
    <property type="entry name" value="DUF3795"/>
    <property type="match status" value="1"/>
</dbReference>
<dbReference type="InterPro" id="IPR024227">
    <property type="entry name" value="DUF3795"/>
</dbReference>
<keyword evidence="2" id="KW-1185">Reference proteome</keyword>
<reference evidence="1 2" key="1">
    <citation type="journal article" date="2021" name="Sci. Rep.">
        <title>The distribution of antibiotic resistance genes in chicken gut microbiota commensals.</title>
        <authorList>
            <person name="Juricova H."/>
            <person name="Matiasovicova J."/>
            <person name="Kubasova T."/>
            <person name="Cejkova D."/>
            <person name="Rychlik I."/>
        </authorList>
    </citation>
    <scope>NUCLEOTIDE SEQUENCE [LARGE SCALE GENOMIC DNA]</scope>
    <source>
        <strain evidence="1 2">An801</strain>
    </source>
</reference>
<organism evidence="1 2">
    <name type="scientific">Bacteroides mediterraneensis</name>
    <dbReference type="NCBI Taxonomy" id="1841856"/>
    <lineage>
        <taxon>Bacteria</taxon>
        <taxon>Pseudomonadati</taxon>
        <taxon>Bacteroidota</taxon>
        <taxon>Bacteroidia</taxon>
        <taxon>Bacteroidales</taxon>
        <taxon>Bacteroidaceae</taxon>
        <taxon>Bacteroides</taxon>
    </lineage>
</organism>
<comment type="caution">
    <text evidence="1">The sequence shown here is derived from an EMBL/GenBank/DDBJ whole genome shotgun (WGS) entry which is preliminary data.</text>
</comment>
<protein>
    <submittedName>
        <fullName evidence="1">DUF3795 domain-containing protein</fullName>
    </submittedName>
</protein>
<dbReference type="EMBL" id="JACJJW010000003">
    <property type="protein sequence ID" value="MBM6757455.1"/>
    <property type="molecule type" value="Genomic_DNA"/>
</dbReference>
<accession>A0ABS2ET51</accession>
<dbReference type="Gene3D" id="1.10.150.20">
    <property type="entry name" value="5' to 3' exonuclease, C-terminal subdomain"/>
    <property type="match status" value="1"/>
</dbReference>
<gene>
    <name evidence="1" type="ORF">H6A31_01890</name>
</gene>